<reference evidence="1 2" key="1">
    <citation type="submission" date="2022-10" db="EMBL/GenBank/DDBJ databases">
        <title>Complete genome sequence of Exiguobacterium profundum TSS-3 isolated from an extremely saline-alkaline spring located in Ixtapa, Chiapas-Mexico.</title>
        <authorList>
            <person name="Rincon-Rosales R."/>
            <person name="Rogel M.A."/>
            <person name="Rincon-Molina C.I."/>
            <person name="Guerrero G."/>
            <person name="Manzano-Gomez L.A."/>
            <person name="Lopez-Lopez A."/>
            <person name="Rincon Molina F.A."/>
            <person name="Martinez-Romero E."/>
        </authorList>
    </citation>
    <scope>NUCLEOTIDE SEQUENCE [LARGE SCALE GENOMIC DNA]</scope>
    <source>
        <strain evidence="1 2">TSS-3</strain>
    </source>
</reference>
<proteinExistence type="predicted"/>
<protein>
    <submittedName>
        <fullName evidence="1">Uncharacterized protein</fullName>
    </submittedName>
</protein>
<dbReference type="EMBL" id="CP109617">
    <property type="protein sequence ID" value="WED55242.1"/>
    <property type="molecule type" value="Genomic_DNA"/>
</dbReference>
<evidence type="ECO:0000313" key="2">
    <source>
        <dbReference type="Proteomes" id="UP001219957"/>
    </source>
</evidence>
<dbReference type="Proteomes" id="UP001219957">
    <property type="component" value="Chromosome"/>
</dbReference>
<name>A0ABY8AZC2_9BACL</name>
<gene>
    <name evidence="1" type="ORF">OE059_14695</name>
</gene>
<accession>A0ABY8AZC2</accession>
<dbReference type="RefSeq" id="WP_214684953.1">
    <property type="nucleotide sequence ID" value="NZ_CAXPIM010000198.1"/>
</dbReference>
<organism evidence="1 2">
    <name type="scientific">Exiguobacterium profundum</name>
    <dbReference type="NCBI Taxonomy" id="307643"/>
    <lineage>
        <taxon>Bacteria</taxon>
        <taxon>Bacillati</taxon>
        <taxon>Bacillota</taxon>
        <taxon>Bacilli</taxon>
        <taxon>Bacillales</taxon>
        <taxon>Bacillales Family XII. Incertae Sedis</taxon>
        <taxon>Exiguobacterium</taxon>
    </lineage>
</organism>
<evidence type="ECO:0000313" key="1">
    <source>
        <dbReference type="EMBL" id="WED55242.1"/>
    </source>
</evidence>
<sequence>MELKTESIQLADCFAVLMRQNDHYILVSIALDGEWELKRVLQWLDLHEVRLFHPTQDTLILSNVQDVIDAVTFQGYPLVLVEKGTNVLFVGPEYLEEVTDEFEHYHKITNTASAESLQIEDE</sequence>
<keyword evidence="2" id="KW-1185">Reference proteome</keyword>